<gene>
    <name evidence="7" type="ORF">A9Q02_02120</name>
</gene>
<feature type="transmembrane region" description="Helical" evidence="6">
    <location>
        <begin position="7"/>
        <end position="24"/>
    </location>
</feature>
<keyword evidence="3 6" id="KW-0812">Transmembrane</keyword>
<comment type="subcellular location">
    <subcellularLocation>
        <location evidence="1">Cell membrane</location>
        <topology evidence="1">Multi-pass membrane protein</topology>
    </subcellularLocation>
</comment>
<keyword evidence="5 6" id="KW-0472">Membrane</keyword>
<dbReference type="InterPro" id="IPR022791">
    <property type="entry name" value="L-PG_synthase/AglD"/>
</dbReference>
<evidence type="ECO:0000256" key="2">
    <source>
        <dbReference type="ARBA" id="ARBA00022475"/>
    </source>
</evidence>
<organism evidence="7 8">
    <name type="scientific">Candidatus Chloroploca asiatica</name>
    <dbReference type="NCBI Taxonomy" id="1506545"/>
    <lineage>
        <taxon>Bacteria</taxon>
        <taxon>Bacillati</taxon>
        <taxon>Chloroflexota</taxon>
        <taxon>Chloroflexia</taxon>
        <taxon>Chloroflexales</taxon>
        <taxon>Chloroflexineae</taxon>
        <taxon>Oscillochloridaceae</taxon>
        <taxon>Candidatus Chloroploca</taxon>
    </lineage>
</organism>
<protein>
    <submittedName>
        <fullName evidence="7">TIGR00374 family protein</fullName>
    </submittedName>
</protein>
<evidence type="ECO:0000256" key="6">
    <source>
        <dbReference type="SAM" id="Phobius"/>
    </source>
</evidence>
<proteinExistence type="predicted"/>
<evidence type="ECO:0000256" key="5">
    <source>
        <dbReference type="ARBA" id="ARBA00023136"/>
    </source>
</evidence>
<sequence length="327" mass="35775">MKKNLSLLLRLLGPALLIIFLINADLGKLWLTLREAQLWPILLSLALMPPFVIIKSWRWVRLLREMGLTLKLSEACLVYTVGLFYGATTPGQAGDLLKAVYLGERGQPVAPAMLSVVLDRLFDLLIMAALATLGIFALGQLLPSRELQLALVILMGLGLVTLTIFLLARKPREWVLTSVLPRIAPRLTASLERWNDQLQHLSLSPQLIVAVTIASLISATFTFIRLWLLFLALGLDRVPLYVVVGASALVAVLQVLPISIAGVGVRDAVLIAILLPYGYTAEQALTLSGLFLLLNLQHILVGFLFSLRVPLVSGKVKESEVVRGDEG</sequence>
<feature type="transmembrane region" description="Helical" evidence="6">
    <location>
        <begin position="285"/>
        <end position="307"/>
    </location>
</feature>
<feature type="transmembrane region" description="Helical" evidence="6">
    <location>
        <begin position="149"/>
        <end position="168"/>
    </location>
</feature>
<keyword evidence="2" id="KW-1003">Cell membrane</keyword>
<feature type="transmembrane region" description="Helical" evidence="6">
    <location>
        <begin position="240"/>
        <end position="265"/>
    </location>
</feature>
<dbReference type="GO" id="GO:0005886">
    <property type="term" value="C:plasma membrane"/>
    <property type="evidence" value="ECO:0007669"/>
    <property type="project" value="UniProtKB-SubCell"/>
</dbReference>
<evidence type="ECO:0000313" key="7">
    <source>
        <dbReference type="EMBL" id="PDV98754.1"/>
    </source>
</evidence>
<dbReference type="PANTHER" id="PTHR40277">
    <property type="entry name" value="BLL5419 PROTEIN"/>
    <property type="match status" value="1"/>
</dbReference>
<feature type="transmembrane region" description="Helical" evidence="6">
    <location>
        <begin position="207"/>
        <end position="228"/>
    </location>
</feature>
<feature type="transmembrane region" description="Helical" evidence="6">
    <location>
        <begin position="66"/>
        <end position="87"/>
    </location>
</feature>
<evidence type="ECO:0000313" key="8">
    <source>
        <dbReference type="Proteomes" id="UP000220922"/>
    </source>
</evidence>
<reference evidence="7 8" key="1">
    <citation type="submission" date="2016-05" db="EMBL/GenBank/DDBJ databases">
        <authorList>
            <person name="Lavstsen T."/>
            <person name="Jespersen J.S."/>
        </authorList>
    </citation>
    <scope>NUCLEOTIDE SEQUENCE [LARGE SCALE GENOMIC DNA]</scope>
    <source>
        <strain evidence="7 8">B7-9</strain>
    </source>
</reference>
<dbReference type="RefSeq" id="WP_097653199.1">
    <property type="nucleotide sequence ID" value="NZ_LYXE01000090.1"/>
</dbReference>
<comment type="caution">
    <text evidence="7">The sequence shown here is derived from an EMBL/GenBank/DDBJ whole genome shotgun (WGS) entry which is preliminary data.</text>
</comment>
<feature type="transmembrane region" description="Helical" evidence="6">
    <location>
        <begin position="36"/>
        <end position="54"/>
    </location>
</feature>
<dbReference type="NCBIfam" id="TIGR00374">
    <property type="entry name" value="flippase-like domain"/>
    <property type="match status" value="1"/>
</dbReference>
<feature type="transmembrane region" description="Helical" evidence="6">
    <location>
        <begin position="121"/>
        <end position="142"/>
    </location>
</feature>
<name>A0A2H3KN21_9CHLR</name>
<dbReference type="OrthoDB" id="147767at2"/>
<dbReference type="AlphaFoldDB" id="A0A2H3KN21"/>
<dbReference type="Pfam" id="PF03706">
    <property type="entry name" value="LPG_synthase_TM"/>
    <property type="match status" value="1"/>
</dbReference>
<accession>A0A2H3KN21</accession>
<keyword evidence="4 6" id="KW-1133">Transmembrane helix</keyword>
<keyword evidence="8" id="KW-1185">Reference proteome</keyword>
<dbReference type="PANTHER" id="PTHR40277:SF1">
    <property type="entry name" value="BLL5419 PROTEIN"/>
    <property type="match status" value="1"/>
</dbReference>
<evidence type="ECO:0000256" key="4">
    <source>
        <dbReference type="ARBA" id="ARBA00022989"/>
    </source>
</evidence>
<dbReference type="Proteomes" id="UP000220922">
    <property type="component" value="Unassembled WGS sequence"/>
</dbReference>
<dbReference type="EMBL" id="LYXE01000090">
    <property type="protein sequence ID" value="PDV98754.1"/>
    <property type="molecule type" value="Genomic_DNA"/>
</dbReference>
<evidence type="ECO:0000256" key="1">
    <source>
        <dbReference type="ARBA" id="ARBA00004651"/>
    </source>
</evidence>
<evidence type="ECO:0000256" key="3">
    <source>
        <dbReference type="ARBA" id="ARBA00022692"/>
    </source>
</evidence>